<organism evidence="2">
    <name type="scientific">Ixodes ricinus</name>
    <name type="common">Common tick</name>
    <name type="synonym">Acarus ricinus</name>
    <dbReference type="NCBI Taxonomy" id="34613"/>
    <lineage>
        <taxon>Eukaryota</taxon>
        <taxon>Metazoa</taxon>
        <taxon>Ecdysozoa</taxon>
        <taxon>Arthropoda</taxon>
        <taxon>Chelicerata</taxon>
        <taxon>Arachnida</taxon>
        <taxon>Acari</taxon>
        <taxon>Parasitiformes</taxon>
        <taxon>Ixodida</taxon>
        <taxon>Ixodoidea</taxon>
        <taxon>Ixodidae</taxon>
        <taxon>Ixodinae</taxon>
        <taxon>Ixodes</taxon>
    </lineage>
</organism>
<keyword evidence="1" id="KW-0812">Transmembrane</keyword>
<protein>
    <submittedName>
        <fullName evidence="2">Uncharacterized protein</fullName>
    </submittedName>
</protein>
<name>A0A6B0ULS9_IXORI</name>
<dbReference type="AlphaFoldDB" id="A0A6B0ULS9"/>
<evidence type="ECO:0000313" key="2">
    <source>
        <dbReference type="EMBL" id="MXU90595.1"/>
    </source>
</evidence>
<evidence type="ECO:0000256" key="1">
    <source>
        <dbReference type="SAM" id="Phobius"/>
    </source>
</evidence>
<feature type="transmembrane region" description="Helical" evidence="1">
    <location>
        <begin position="71"/>
        <end position="95"/>
    </location>
</feature>
<accession>A0A6B0ULS9</accession>
<proteinExistence type="predicted"/>
<sequence>MALAHSCAPWAATASASSIQACFRSSSSTPMPTTVRMMPWQVRMDWDFSHSTASLSHCSRLISTPFARSEVMALSMIFSTMWALLLASSSLAAVIQICRSVGIFSRALFSTLRALS</sequence>
<keyword evidence="1" id="KW-0472">Membrane</keyword>
<dbReference type="EMBL" id="GIFC01008512">
    <property type="protein sequence ID" value="MXU90595.1"/>
    <property type="molecule type" value="Transcribed_RNA"/>
</dbReference>
<reference evidence="2" key="1">
    <citation type="submission" date="2019-12" db="EMBL/GenBank/DDBJ databases">
        <title>An insight into the sialome of adult female Ixodes ricinus ticks feeding for 6 days.</title>
        <authorList>
            <person name="Perner J."/>
            <person name="Ribeiro J.M.C."/>
        </authorList>
    </citation>
    <scope>NUCLEOTIDE SEQUENCE</scope>
    <source>
        <strain evidence="2">Semi-engorged</strain>
        <tissue evidence="2">Salivary glands</tissue>
    </source>
</reference>
<keyword evidence="1" id="KW-1133">Transmembrane helix</keyword>